<reference evidence="5" key="2">
    <citation type="submission" date="2018-05" db="EMBL/GenBank/DDBJ databases">
        <authorList>
            <person name="Moura L."/>
            <person name="Setubal J.C."/>
        </authorList>
    </citation>
    <scope>NUCLEOTIDE SEQUENCE</scope>
    <source>
        <strain evidence="5">ZC4RG45</strain>
    </source>
</reference>
<dbReference type="PANTHER" id="PTHR34002">
    <property type="entry name" value="BLR1656 PROTEIN"/>
    <property type="match status" value="1"/>
</dbReference>
<comment type="similarity">
    <text evidence="1 2">Belongs to the glycosyl hydrolase 12 (cellulase H) family.</text>
</comment>
<evidence type="ECO:0008006" key="8">
    <source>
        <dbReference type="Google" id="ProtNLM"/>
    </source>
</evidence>
<evidence type="ECO:0000256" key="1">
    <source>
        <dbReference type="ARBA" id="ARBA00005519"/>
    </source>
</evidence>
<sequence length="264" mass="28136">MRKTFAAASAVALIATAAGVSVASGEPEAAGEAAQKCANPTQTWSTSDGGGPVSADGEGDGKDYYGSPNLWNDNGSVSQSMGVCSFDSWYVDATASDSGDGAVLSYPNMHKDWHDWNSGSEPSLDSFERIPTQFAHEAPESGTWNFAYDVWINGVGNGPGTTELMIWTEYNGQRPAGELQETVTVDGAEWELWANENNEIVSFVAKSPQTSGELDIKAFTDHLTEAGMLKSDSTLGQVGYGVEIVDTAGQKQRFDVTDFQVDAY</sequence>
<keyword evidence="2" id="KW-0119">Carbohydrate metabolism</keyword>
<evidence type="ECO:0000313" key="6">
    <source>
        <dbReference type="EMBL" id="PZM91416.1"/>
    </source>
</evidence>
<keyword evidence="2" id="KW-0326">Glycosidase</keyword>
<keyword evidence="2" id="KW-0624">Polysaccharide degradation</keyword>
<reference evidence="5" key="4">
    <citation type="submission" date="2023-08" db="EMBL/GenBank/DDBJ databases">
        <authorList>
            <person name="Guima S.E.S."/>
            <person name="Martins L.F."/>
            <person name="Silva A.M."/>
            <person name="Setubal J.C."/>
        </authorList>
    </citation>
    <scope>NUCLEOTIDE SEQUENCE</scope>
    <source>
        <strain evidence="5">ZC4RG45</strain>
    </source>
</reference>
<proteinExistence type="inferred from homology"/>
<dbReference type="InterPro" id="IPR013320">
    <property type="entry name" value="ConA-like_dom_sf"/>
</dbReference>
<dbReference type="AlphaFoldDB" id="A0A2W4L703"/>
<keyword evidence="4" id="KW-0732">Signal</keyword>
<dbReference type="EMBL" id="QGUI01000768">
    <property type="protein sequence ID" value="PZM91416.1"/>
    <property type="molecule type" value="Genomic_DNA"/>
</dbReference>
<dbReference type="EMBL" id="QGUI02000210">
    <property type="protein sequence ID" value="MFO7193416.1"/>
    <property type="molecule type" value="Genomic_DNA"/>
</dbReference>
<dbReference type="Proteomes" id="UP000249324">
    <property type="component" value="Unassembled WGS sequence"/>
</dbReference>
<evidence type="ECO:0000313" key="5">
    <source>
        <dbReference type="EMBL" id="MFO7193416.1"/>
    </source>
</evidence>
<feature type="compositionally biased region" description="Polar residues" evidence="3">
    <location>
        <begin position="38"/>
        <end position="47"/>
    </location>
</feature>
<dbReference type="GO" id="GO:0008810">
    <property type="term" value="F:cellulase activity"/>
    <property type="evidence" value="ECO:0007669"/>
    <property type="project" value="InterPro"/>
</dbReference>
<protein>
    <recommendedName>
        <fullName evidence="8">Glycosyl hydrolase family 12</fullName>
    </recommendedName>
</protein>
<evidence type="ECO:0000256" key="4">
    <source>
        <dbReference type="SAM" id="SignalP"/>
    </source>
</evidence>
<organism evidence="6">
    <name type="scientific">Thermocrispum agreste</name>
    <dbReference type="NCBI Taxonomy" id="37925"/>
    <lineage>
        <taxon>Bacteria</taxon>
        <taxon>Bacillati</taxon>
        <taxon>Actinomycetota</taxon>
        <taxon>Actinomycetes</taxon>
        <taxon>Pseudonocardiales</taxon>
        <taxon>Pseudonocardiaceae</taxon>
        <taxon>Thermocrispum</taxon>
    </lineage>
</organism>
<dbReference type="SUPFAM" id="SSF49899">
    <property type="entry name" value="Concanavalin A-like lectins/glucanases"/>
    <property type="match status" value="1"/>
</dbReference>
<reference evidence="5 7" key="3">
    <citation type="journal article" date="2021" name="BMC Genomics">
        <title>Genome-resolved metagenome and metatranscriptome analyses of thermophilic composting reveal key bacterial players and their metabolic interactions.</title>
        <authorList>
            <person name="Braga L.P.P."/>
            <person name="Pereira R.V."/>
            <person name="Martins L.F."/>
            <person name="Moura L.M.S."/>
            <person name="Sanchez F.B."/>
            <person name="Patane J.S.L."/>
            <person name="da Silva A.M."/>
            <person name="Setubal J.C."/>
        </authorList>
    </citation>
    <scope>NUCLEOTIDE SEQUENCE [LARGE SCALE GENOMIC DNA]</scope>
    <source>
        <strain evidence="5">ZC4RG45</strain>
    </source>
</reference>
<feature type="chain" id="PRO_5015898672" description="Glycosyl hydrolase family 12" evidence="4">
    <location>
        <begin position="24"/>
        <end position="264"/>
    </location>
</feature>
<keyword evidence="2" id="KW-0378">Hydrolase</keyword>
<feature type="region of interest" description="Disordered" evidence="3">
    <location>
        <begin position="31"/>
        <end position="67"/>
    </location>
</feature>
<evidence type="ECO:0000256" key="2">
    <source>
        <dbReference type="RuleBase" id="RU361163"/>
    </source>
</evidence>
<evidence type="ECO:0000256" key="3">
    <source>
        <dbReference type="SAM" id="MobiDB-lite"/>
    </source>
</evidence>
<dbReference type="GO" id="GO:0000272">
    <property type="term" value="P:polysaccharide catabolic process"/>
    <property type="evidence" value="ECO:0007669"/>
    <property type="project" value="UniProtKB-KW"/>
</dbReference>
<dbReference type="Pfam" id="PF01670">
    <property type="entry name" value="Glyco_hydro_12"/>
    <property type="match status" value="1"/>
</dbReference>
<comment type="caution">
    <text evidence="6">The sequence shown here is derived from an EMBL/GenBank/DDBJ whole genome shotgun (WGS) entry which is preliminary data.</text>
</comment>
<gene>
    <name evidence="5" type="ORF">DIU77_014335</name>
    <name evidence="6" type="ORF">DIU77_16815</name>
</gene>
<accession>A0A2W4L703</accession>
<reference evidence="6" key="1">
    <citation type="submission" date="2018-05" db="EMBL/GenBank/DDBJ databases">
        <authorList>
            <person name="Lanie J.A."/>
            <person name="Ng W.-L."/>
            <person name="Kazmierczak K.M."/>
            <person name="Andrzejewski T.M."/>
            <person name="Davidsen T.M."/>
            <person name="Wayne K.J."/>
            <person name="Tettelin H."/>
            <person name="Glass J.I."/>
            <person name="Rusch D."/>
            <person name="Podicherti R."/>
            <person name="Tsui H.-C.T."/>
            <person name="Winkler M.E."/>
        </authorList>
    </citation>
    <scope>NUCLEOTIDE SEQUENCE</scope>
    <source>
        <strain evidence="6">ZC4RG45</strain>
    </source>
</reference>
<dbReference type="InterPro" id="IPR002594">
    <property type="entry name" value="GH12"/>
</dbReference>
<dbReference type="Gene3D" id="2.60.120.180">
    <property type="match status" value="1"/>
</dbReference>
<feature type="signal peptide" evidence="4">
    <location>
        <begin position="1"/>
        <end position="23"/>
    </location>
</feature>
<dbReference type="InterPro" id="IPR013319">
    <property type="entry name" value="GH11/12"/>
</dbReference>
<name>A0A2W4L703_9PSEU</name>
<dbReference type="PANTHER" id="PTHR34002:SF9">
    <property type="entry name" value="XYLOGLUCAN-SPECIFIC ENDO-BETA-1,4-GLUCANASE A"/>
    <property type="match status" value="1"/>
</dbReference>
<evidence type="ECO:0000313" key="7">
    <source>
        <dbReference type="Proteomes" id="UP000249324"/>
    </source>
</evidence>